<dbReference type="AlphaFoldDB" id="A0A6N6M6V4"/>
<keyword evidence="2" id="KW-1185">Reference proteome</keyword>
<dbReference type="InterPro" id="IPR007351">
    <property type="entry name" value="YjbR"/>
</dbReference>
<dbReference type="Gene3D" id="3.90.1150.30">
    <property type="match status" value="1"/>
</dbReference>
<gene>
    <name evidence="1" type="ORF">F3059_09250</name>
</gene>
<dbReference type="Proteomes" id="UP000435357">
    <property type="component" value="Unassembled WGS sequence"/>
</dbReference>
<sequence length="117" mass="13489">MNIEELRDYCLAKPATSEGMPFDDEVLVFKVAGKMFALVNINKFESINLKCDPDEAIELRAQYPEVKPGYHMSKKHWNTVEFGGNITTKLLKKWIDDSYLLIAQKLPLKTRRELGIK</sequence>
<dbReference type="InterPro" id="IPR058532">
    <property type="entry name" value="YjbR/MT2646/Rv2570-like"/>
</dbReference>
<dbReference type="RefSeq" id="WP_151168501.1">
    <property type="nucleotide sequence ID" value="NZ_WACR01000007.1"/>
</dbReference>
<keyword evidence="1" id="KW-0238">DNA-binding</keyword>
<evidence type="ECO:0000313" key="2">
    <source>
        <dbReference type="Proteomes" id="UP000435357"/>
    </source>
</evidence>
<accession>A0A6N6M6V4</accession>
<dbReference type="Pfam" id="PF04237">
    <property type="entry name" value="YjbR"/>
    <property type="match status" value="1"/>
</dbReference>
<dbReference type="OrthoDB" id="9789813at2"/>
<evidence type="ECO:0000313" key="1">
    <source>
        <dbReference type="EMBL" id="KAB1063744.1"/>
    </source>
</evidence>
<dbReference type="PANTHER" id="PTHR35145:SF1">
    <property type="entry name" value="CYTOPLASMIC PROTEIN"/>
    <property type="match status" value="1"/>
</dbReference>
<proteinExistence type="predicted"/>
<dbReference type="GO" id="GO:0003677">
    <property type="term" value="F:DNA binding"/>
    <property type="evidence" value="ECO:0007669"/>
    <property type="project" value="UniProtKB-KW"/>
</dbReference>
<protein>
    <submittedName>
        <fullName evidence="1">MmcQ/YjbR family DNA-binding protein</fullName>
    </submittedName>
</protein>
<dbReference type="SUPFAM" id="SSF142906">
    <property type="entry name" value="YjbR-like"/>
    <property type="match status" value="1"/>
</dbReference>
<name>A0A6N6M6V4_9FLAO</name>
<dbReference type="InterPro" id="IPR038056">
    <property type="entry name" value="YjbR-like_sf"/>
</dbReference>
<reference evidence="1 2" key="1">
    <citation type="submission" date="2019-09" db="EMBL/GenBank/DDBJ databases">
        <title>Genomes of Cryomorphaceae.</title>
        <authorList>
            <person name="Bowman J.P."/>
        </authorList>
    </citation>
    <scope>NUCLEOTIDE SEQUENCE [LARGE SCALE GENOMIC DNA]</scope>
    <source>
        <strain evidence="1 2">KCTC 52047</strain>
    </source>
</reference>
<organism evidence="1 2">
    <name type="scientific">Salibacter halophilus</name>
    <dbReference type="NCBI Taxonomy" id="1803916"/>
    <lineage>
        <taxon>Bacteria</taxon>
        <taxon>Pseudomonadati</taxon>
        <taxon>Bacteroidota</taxon>
        <taxon>Flavobacteriia</taxon>
        <taxon>Flavobacteriales</taxon>
        <taxon>Salibacteraceae</taxon>
        <taxon>Salibacter</taxon>
    </lineage>
</organism>
<dbReference type="PANTHER" id="PTHR35145">
    <property type="entry name" value="CYTOPLASMIC PROTEIN-RELATED"/>
    <property type="match status" value="1"/>
</dbReference>
<comment type="caution">
    <text evidence="1">The sequence shown here is derived from an EMBL/GenBank/DDBJ whole genome shotgun (WGS) entry which is preliminary data.</text>
</comment>
<dbReference type="EMBL" id="WACR01000007">
    <property type="protein sequence ID" value="KAB1063744.1"/>
    <property type="molecule type" value="Genomic_DNA"/>
</dbReference>